<dbReference type="GeneID" id="33564354"/>
<evidence type="ECO:0000313" key="2">
    <source>
        <dbReference type="Proteomes" id="UP000193648"/>
    </source>
</evidence>
<dbReference type="InterPro" id="IPR032675">
    <property type="entry name" value="LRR_dom_sf"/>
</dbReference>
<protein>
    <recommendedName>
        <fullName evidence="3">F-box domain-containing protein</fullName>
    </recommendedName>
</protein>
<dbReference type="Proteomes" id="UP000193648">
    <property type="component" value="Unassembled WGS sequence"/>
</dbReference>
<dbReference type="AlphaFoldDB" id="A0A1Y2H4T5"/>
<dbReference type="PANTHER" id="PTHR31639:SF256">
    <property type="entry name" value="OS07G0242900 PROTEIN"/>
    <property type="match status" value="1"/>
</dbReference>
<dbReference type="OrthoDB" id="2354556at2759"/>
<proteinExistence type="predicted"/>
<dbReference type="PANTHER" id="PTHR31639">
    <property type="entry name" value="F-BOX PROTEIN-LIKE"/>
    <property type="match status" value="1"/>
</dbReference>
<accession>A0A1Y2H4T5</accession>
<dbReference type="EMBL" id="MCFF01000001">
    <property type="protein sequence ID" value="ORZ29014.1"/>
    <property type="molecule type" value="Genomic_DNA"/>
</dbReference>
<dbReference type="SUPFAM" id="SSF52047">
    <property type="entry name" value="RNI-like"/>
    <property type="match status" value="1"/>
</dbReference>
<evidence type="ECO:0008006" key="3">
    <source>
        <dbReference type="Google" id="ProtNLM"/>
    </source>
</evidence>
<comment type="caution">
    <text evidence="1">The sequence shown here is derived from an EMBL/GenBank/DDBJ whole genome shotgun (WGS) entry which is preliminary data.</text>
</comment>
<dbReference type="RefSeq" id="XP_021886687.1">
    <property type="nucleotide sequence ID" value="XM_022022510.1"/>
</dbReference>
<keyword evidence="2" id="KW-1185">Reference proteome</keyword>
<evidence type="ECO:0000313" key="1">
    <source>
        <dbReference type="EMBL" id="ORZ29014.1"/>
    </source>
</evidence>
<sequence length="551" mass="62847">MAVSISTSVVNINPLTIPELLVHLSVYVDYTDLLNCIQVSKAWYQAFIPMVWDTIKLTFPLEVWKPKGLEGSPVENVYKEDGNDEAVNFKQKALQKHAHLVRHIIFSHGVGPGHSMVYYPNLLSLRVLRILSSQENIHALLTKLQDQTRNQSHDTLDSLEQPQKQQQQSLLTHLELRDHAHDFMFGAKLDTILLNLMLGFPNLKDLRLYELSIHTAEDMILFMKLCGQLETLVLVKTTLMPLDHPDHPNLNSTVTTALFPKMKKMRITVERRMSAHDQLDWISRCPSLTSLQWSTSRSVEPLPLSKFGQRLTEGTWPLLQDLQLTNVIASDEVWAVVIQGMTHIQKLCIPDAQFGPLSMNALRPHFPHLQYLNITAHKLITGPFIPEILASCPRLEHLEADHVWGEDILEGKPWACTLSLKHLEIYFELPAPPMTSKTKEIQLNIFSRLAQLQNLEVLDVGNREPFWPSARRGTLVFRLENGLGTLAPIRRLRRLHVGMSHDQDMGIDEVQWMIEHWKNLKLLDGKINEHSDVNGDVRATLANAGIQVLPY</sequence>
<reference evidence="1 2" key="1">
    <citation type="submission" date="2016-07" db="EMBL/GenBank/DDBJ databases">
        <title>Pervasive Adenine N6-methylation of Active Genes in Fungi.</title>
        <authorList>
            <consortium name="DOE Joint Genome Institute"/>
            <person name="Mondo S.J."/>
            <person name="Dannebaum R.O."/>
            <person name="Kuo R.C."/>
            <person name="Labutti K."/>
            <person name="Haridas S."/>
            <person name="Kuo A."/>
            <person name="Salamov A."/>
            <person name="Ahrendt S.R."/>
            <person name="Lipzen A."/>
            <person name="Sullivan W."/>
            <person name="Andreopoulos W.B."/>
            <person name="Clum A."/>
            <person name="Lindquist E."/>
            <person name="Daum C."/>
            <person name="Ramamoorthy G.K."/>
            <person name="Gryganskyi A."/>
            <person name="Culley D."/>
            <person name="Magnuson J.K."/>
            <person name="James T.Y."/>
            <person name="O'Malley M.A."/>
            <person name="Stajich J.E."/>
            <person name="Spatafora J.W."/>
            <person name="Visel A."/>
            <person name="Grigoriev I.V."/>
        </authorList>
    </citation>
    <scope>NUCLEOTIDE SEQUENCE [LARGE SCALE GENOMIC DNA]</scope>
    <source>
        <strain evidence="1 2">NRRL 3116</strain>
    </source>
</reference>
<dbReference type="InParanoid" id="A0A1Y2H4T5"/>
<dbReference type="InterPro" id="IPR036047">
    <property type="entry name" value="F-box-like_dom_sf"/>
</dbReference>
<name>A0A1Y2H4T5_9FUNG</name>
<dbReference type="CDD" id="cd09917">
    <property type="entry name" value="F-box_SF"/>
    <property type="match status" value="1"/>
</dbReference>
<dbReference type="Gene3D" id="3.80.10.10">
    <property type="entry name" value="Ribonuclease Inhibitor"/>
    <property type="match status" value="1"/>
</dbReference>
<gene>
    <name evidence="1" type="ORF">BCR41DRAFT_344427</name>
</gene>
<organism evidence="1 2">
    <name type="scientific">Lobosporangium transversale</name>
    <dbReference type="NCBI Taxonomy" id="64571"/>
    <lineage>
        <taxon>Eukaryota</taxon>
        <taxon>Fungi</taxon>
        <taxon>Fungi incertae sedis</taxon>
        <taxon>Mucoromycota</taxon>
        <taxon>Mortierellomycotina</taxon>
        <taxon>Mortierellomycetes</taxon>
        <taxon>Mortierellales</taxon>
        <taxon>Mortierellaceae</taxon>
        <taxon>Lobosporangium</taxon>
    </lineage>
</organism>
<dbReference type="SUPFAM" id="SSF81383">
    <property type="entry name" value="F-box domain"/>
    <property type="match status" value="1"/>
</dbReference>